<protein>
    <submittedName>
        <fullName evidence="1">Uncharacterized protein</fullName>
    </submittedName>
</protein>
<reference evidence="1 2" key="1">
    <citation type="submission" date="2017-10" db="EMBL/GenBank/DDBJ databases">
        <title>Genome announcement of Methylocella silvestris TVC from permafrost.</title>
        <authorList>
            <person name="Wang J."/>
            <person name="Geng K."/>
            <person name="Ul-Haque F."/>
            <person name="Crombie A.T."/>
            <person name="Street L.E."/>
            <person name="Wookey P.A."/>
            <person name="Murrell J.C."/>
            <person name="Pratscher J."/>
        </authorList>
    </citation>
    <scope>NUCLEOTIDE SEQUENCE [LARGE SCALE GENOMIC DNA]</scope>
    <source>
        <strain evidence="1 2">TVC</strain>
    </source>
</reference>
<evidence type="ECO:0000313" key="1">
    <source>
        <dbReference type="EMBL" id="PNG27726.1"/>
    </source>
</evidence>
<evidence type="ECO:0000313" key="2">
    <source>
        <dbReference type="Proteomes" id="UP000236286"/>
    </source>
</evidence>
<comment type="caution">
    <text evidence="1">The sequence shown here is derived from an EMBL/GenBank/DDBJ whole genome shotgun (WGS) entry which is preliminary data.</text>
</comment>
<name>A0A2J7TLS1_METSI</name>
<dbReference type="AlphaFoldDB" id="A0A2J7TLS1"/>
<sequence>MRQNMPGCADVLFAALASVLAILRARRARRLSGAASALREGSRAVCLALSNPVLELIACDP</sequence>
<dbReference type="EMBL" id="PDZR01000001">
    <property type="protein sequence ID" value="PNG27726.1"/>
    <property type="molecule type" value="Genomic_DNA"/>
</dbReference>
<gene>
    <name evidence="1" type="ORF">CR492_02115</name>
</gene>
<proteinExistence type="predicted"/>
<dbReference type="Proteomes" id="UP000236286">
    <property type="component" value="Unassembled WGS sequence"/>
</dbReference>
<organism evidence="1 2">
    <name type="scientific">Methylocella silvestris</name>
    <dbReference type="NCBI Taxonomy" id="199596"/>
    <lineage>
        <taxon>Bacteria</taxon>
        <taxon>Pseudomonadati</taxon>
        <taxon>Pseudomonadota</taxon>
        <taxon>Alphaproteobacteria</taxon>
        <taxon>Hyphomicrobiales</taxon>
        <taxon>Beijerinckiaceae</taxon>
        <taxon>Methylocella</taxon>
    </lineage>
</organism>
<accession>A0A2J7TLS1</accession>